<dbReference type="Pfam" id="PF05691">
    <property type="entry name" value="Raffinose_syn"/>
    <property type="match status" value="1"/>
</dbReference>
<dbReference type="Pfam" id="PF00076">
    <property type="entry name" value="RRM_1"/>
    <property type="match status" value="1"/>
</dbReference>
<dbReference type="InterPro" id="IPR017853">
    <property type="entry name" value="GH"/>
</dbReference>
<dbReference type="GO" id="GO:0016757">
    <property type="term" value="F:glycosyltransferase activity"/>
    <property type="evidence" value="ECO:0007669"/>
    <property type="project" value="UniProtKB-KW"/>
</dbReference>
<reference evidence="9" key="1">
    <citation type="journal article" date="2020" name="Nat. Genet.">
        <title>Genomic diversifications of five Gossypium allopolyploid species and their impact on cotton improvement.</title>
        <authorList>
            <person name="Chen Z.J."/>
            <person name="Sreedasyam A."/>
            <person name="Ando A."/>
            <person name="Song Q."/>
            <person name="De Santiago L.M."/>
            <person name="Hulse-Kemp A.M."/>
            <person name="Ding M."/>
            <person name="Ye W."/>
            <person name="Kirkbride R.C."/>
            <person name="Jenkins J."/>
            <person name="Plott C."/>
            <person name="Lovell J."/>
            <person name="Lin Y.M."/>
            <person name="Vaughn R."/>
            <person name="Liu B."/>
            <person name="Simpson S."/>
            <person name="Scheffler B.E."/>
            <person name="Wen L."/>
            <person name="Saski C.A."/>
            <person name="Grover C.E."/>
            <person name="Hu G."/>
            <person name="Conover J.L."/>
            <person name="Carlson J.W."/>
            <person name="Shu S."/>
            <person name="Boston L.B."/>
            <person name="Williams M."/>
            <person name="Peterson D.G."/>
            <person name="McGee K."/>
            <person name="Jones D.C."/>
            <person name="Wendel J.F."/>
            <person name="Stelly D.M."/>
            <person name="Grimwood J."/>
            <person name="Schmutz J."/>
        </authorList>
    </citation>
    <scope>NUCLEOTIDE SEQUENCE [LARGE SCALE GENOMIC DNA]</scope>
    <source>
        <strain evidence="9">cv. TM-1</strain>
    </source>
</reference>
<evidence type="ECO:0000256" key="1">
    <source>
        <dbReference type="ARBA" id="ARBA00007240"/>
    </source>
</evidence>
<dbReference type="InterPro" id="IPR013785">
    <property type="entry name" value="Aldolase_TIM"/>
</dbReference>
<dbReference type="InterPro" id="IPR008811">
    <property type="entry name" value="Glycosyl_hydrolases_36"/>
</dbReference>
<comment type="function">
    <text evidence="5">Transglycosidase operating by a ping-pong reaction mechanism. Involved in the synthesis of raffinose, a major soluble carbohydrate in seeds, roots and tubers.</text>
</comment>
<evidence type="ECO:0000313" key="9">
    <source>
        <dbReference type="Proteomes" id="UP000818029"/>
    </source>
</evidence>
<name>A0ABM3AJV9_GOSHI</name>
<dbReference type="PROSITE" id="PS50102">
    <property type="entry name" value="RRM"/>
    <property type="match status" value="2"/>
</dbReference>
<keyword evidence="9" id="KW-1185">Reference proteome</keyword>
<comment type="catalytic activity">
    <reaction evidence="6">
        <text>alpha-D-galactosyl-(1-&gt;3)-1D-myo-inositol + sucrose = raffinose + myo-inositol</text>
        <dbReference type="Rhea" id="RHEA:20161"/>
        <dbReference type="ChEBI" id="CHEBI:16634"/>
        <dbReference type="ChEBI" id="CHEBI:17268"/>
        <dbReference type="ChEBI" id="CHEBI:17505"/>
        <dbReference type="ChEBI" id="CHEBI:17992"/>
        <dbReference type="EC" id="2.4.1.82"/>
    </reaction>
</comment>
<protein>
    <recommendedName>
        <fullName evidence="2">galactinol--sucrose galactosyltransferase</fullName>
        <ecNumber evidence="2">2.4.1.82</ecNumber>
    </recommendedName>
</protein>
<dbReference type="SUPFAM" id="SSF54928">
    <property type="entry name" value="RNA-binding domain, RBD"/>
    <property type="match status" value="2"/>
</dbReference>
<keyword evidence="10" id="KW-0808">Transferase</keyword>
<organism evidence="9 10">
    <name type="scientific">Gossypium hirsutum</name>
    <name type="common">Upland cotton</name>
    <name type="synonym">Gossypium mexicanum</name>
    <dbReference type="NCBI Taxonomy" id="3635"/>
    <lineage>
        <taxon>Eukaryota</taxon>
        <taxon>Viridiplantae</taxon>
        <taxon>Streptophyta</taxon>
        <taxon>Embryophyta</taxon>
        <taxon>Tracheophyta</taxon>
        <taxon>Spermatophyta</taxon>
        <taxon>Magnoliopsida</taxon>
        <taxon>eudicotyledons</taxon>
        <taxon>Gunneridae</taxon>
        <taxon>Pentapetalae</taxon>
        <taxon>rosids</taxon>
        <taxon>malvids</taxon>
        <taxon>Malvales</taxon>
        <taxon>Malvaceae</taxon>
        <taxon>Malvoideae</taxon>
        <taxon>Gossypium</taxon>
    </lineage>
</organism>
<dbReference type="RefSeq" id="XP_040955128.1">
    <property type="nucleotide sequence ID" value="XM_041099194.1"/>
</dbReference>
<dbReference type="InterPro" id="IPR000504">
    <property type="entry name" value="RRM_dom"/>
</dbReference>
<dbReference type="InterPro" id="IPR012677">
    <property type="entry name" value="Nucleotide-bd_a/b_plait_sf"/>
</dbReference>
<reference evidence="10" key="2">
    <citation type="submission" date="2025-08" db="UniProtKB">
        <authorList>
            <consortium name="RefSeq"/>
        </authorList>
    </citation>
    <scope>IDENTIFICATION</scope>
</reference>
<evidence type="ECO:0000259" key="8">
    <source>
        <dbReference type="PROSITE" id="PS50102"/>
    </source>
</evidence>
<dbReference type="EC" id="2.4.1.82" evidence="2"/>
<dbReference type="InterPro" id="IPR035979">
    <property type="entry name" value="RBD_domain_sf"/>
</dbReference>
<dbReference type="PANTHER" id="PTHR31268:SF35">
    <property type="entry name" value="GALACTINOL--SUCROSE GALACTOSYLTRANSFERASE"/>
    <property type="match status" value="1"/>
</dbReference>
<evidence type="ECO:0000313" key="10">
    <source>
        <dbReference type="RefSeq" id="XP_040955128.1"/>
    </source>
</evidence>
<evidence type="ECO:0000256" key="6">
    <source>
        <dbReference type="ARBA" id="ARBA00049426"/>
    </source>
</evidence>
<dbReference type="GeneID" id="107887895"/>
<dbReference type="Proteomes" id="UP000818029">
    <property type="component" value="Chromosome A03"/>
</dbReference>
<accession>A0ABM3AJV9</accession>
<dbReference type="PANTHER" id="PTHR31268">
    <property type="match status" value="1"/>
</dbReference>
<proteinExistence type="inferred from homology"/>
<feature type="domain" description="RRM" evidence="8">
    <location>
        <begin position="789"/>
        <end position="867"/>
    </location>
</feature>
<dbReference type="CDD" id="cd21608">
    <property type="entry name" value="RRM2_NsCP33_like"/>
    <property type="match status" value="1"/>
</dbReference>
<sequence>MGSNEDIMISVKPGVKGGTFMVRGAAVLTNVPANITVTPVNDGSVFVGANATSSSSRHVFNLGTLQEHRLVCLFRFKIWWMIPCFGTSGGDIPAETQMLLLEVENKFYVLILPVLDGQFRTSLQGTPDNELEFCIESGDPDVQTTKIKEPVFVNSGNNPFNLIRNSIKILEKHKGTFKHIDNKQKPEHIDWFGWNTWDAFYCNVDPEGIKDGLENFSKGGCPPKLLTIDEGWQNIFPSYEENPTGELSRLINLEENAKFKGSKLDKSGKNLRDFIKTIKQKYGLKYVYIWHAMAGYWGGVLPESEVMKKYNPKIQPVVQSPGNLTHVVCSTLDNIQEKGIGLIDPSKIRDFYNDFHSYQASCGVDGVKVDVQGVLELLGAGYGGRVSLTRQYLGALEDSVTETFKSNNLICSMSLNTDFLYSTKKAAAARATEDFMPNEPTFQTLHVAAAAFNSLLIGEIIVPDWDMFYSDHITAEFHGAARALSGSAVYVSDKPGSHDFDIIKKLVLPDGSILRARYAGRPTRDCLFNDPVTDGKSLLKIWNLNKLSGVIGVFNCQRAGIWPPIKGSIYMPAPGSGTPISGIVSAGDVDALEEVAGENWRGHCAVYACLSGSLKTMSKDAKFQVALEHLKCEVFTVSPIRAFSEDLRFAPIGLLDMYNSGGAVEAMDSENKSSECKIKVRIRGCGRFGAYSNKKPKCCSMNEKDEEFIYNPIDGLVTVKVEGLQVIYNRDTEQSRGFGFITMSSAEEAEKAAETFNGYDLNGRLLTVNKASPRGSGIDQSPHVYEQAFRVYAGNLPWGVGNARLEQIFGEHGKVLEARVVYDRETGRSRGFGFVTMSSETELNDAIAALDGQSLDGRALRVNVAEQKPRRSPF</sequence>
<dbReference type="InterPro" id="IPR048289">
    <property type="entry name" value="RRM2_NsCP33-like"/>
</dbReference>
<gene>
    <name evidence="10" type="primary">LOC107887895</name>
</gene>
<evidence type="ECO:0000256" key="5">
    <source>
        <dbReference type="ARBA" id="ARBA00025404"/>
    </source>
</evidence>
<dbReference type="SMART" id="SM00360">
    <property type="entry name" value="RRM"/>
    <property type="match status" value="2"/>
</dbReference>
<evidence type="ECO:0000256" key="4">
    <source>
        <dbReference type="ARBA" id="ARBA00023277"/>
    </source>
</evidence>
<keyword evidence="10" id="KW-0328">Glycosyltransferase</keyword>
<comment type="similarity">
    <text evidence="1">Belongs to the glycosyl hydrolases 36 family.</text>
</comment>
<evidence type="ECO:0000256" key="3">
    <source>
        <dbReference type="ARBA" id="ARBA00022884"/>
    </source>
</evidence>
<evidence type="ECO:0000256" key="2">
    <source>
        <dbReference type="ARBA" id="ARBA00012708"/>
    </source>
</evidence>
<keyword evidence="3 7" id="KW-0694">RNA-binding</keyword>
<dbReference type="SUPFAM" id="SSF51445">
    <property type="entry name" value="(Trans)glycosidases"/>
    <property type="match status" value="1"/>
</dbReference>
<keyword evidence="4" id="KW-0119">Carbohydrate metabolism</keyword>
<dbReference type="Gene3D" id="3.30.70.330">
    <property type="match status" value="2"/>
</dbReference>
<dbReference type="Gene3D" id="3.20.20.70">
    <property type="entry name" value="Aldolase class I"/>
    <property type="match status" value="1"/>
</dbReference>
<evidence type="ECO:0000256" key="7">
    <source>
        <dbReference type="PROSITE-ProRule" id="PRU00176"/>
    </source>
</evidence>
<feature type="domain" description="RRM" evidence="8">
    <location>
        <begin position="720"/>
        <end position="773"/>
    </location>
</feature>